<reference evidence="4" key="1">
    <citation type="submission" date="2015-01" db="EMBL/GenBank/DDBJ databases">
        <authorList>
            <person name="Manzoor Shahid"/>
            <person name="Zubair Saima"/>
        </authorList>
    </citation>
    <scope>NUCLEOTIDE SEQUENCE [LARGE SCALE GENOMIC DNA]</scope>
    <source>
        <strain evidence="4">V1</strain>
    </source>
</reference>
<evidence type="ECO:0000313" key="4">
    <source>
        <dbReference type="Proteomes" id="UP000042527"/>
    </source>
</evidence>
<evidence type="ECO:0000256" key="2">
    <source>
        <dbReference type="SAM" id="MobiDB-lite"/>
    </source>
</evidence>
<dbReference type="EMBL" id="CDNC01000012">
    <property type="protein sequence ID" value="CEM61616.1"/>
    <property type="molecule type" value="Genomic_DNA"/>
</dbReference>
<gene>
    <name evidence="3" type="ORF">TPHV1_20153</name>
</gene>
<feature type="coiled-coil region" evidence="1">
    <location>
        <begin position="118"/>
        <end position="152"/>
    </location>
</feature>
<evidence type="ECO:0000313" key="3">
    <source>
        <dbReference type="EMBL" id="CEM61616.1"/>
    </source>
</evidence>
<accession>A0A0B7GY98</accession>
<protein>
    <recommendedName>
        <fullName evidence="5">PEGA domain-containing protein</fullName>
    </recommendedName>
</protein>
<keyword evidence="4" id="KW-1185">Reference proteome</keyword>
<dbReference type="AlphaFoldDB" id="A0A0B7GY98"/>
<dbReference type="Proteomes" id="UP000042527">
    <property type="component" value="Unassembled WGS sequence"/>
</dbReference>
<evidence type="ECO:0000256" key="1">
    <source>
        <dbReference type="SAM" id="Coils"/>
    </source>
</evidence>
<name>A0A0B7GY98_TREPH</name>
<organism evidence="3 4">
    <name type="scientific">Treponema phagedenis</name>
    <dbReference type="NCBI Taxonomy" id="162"/>
    <lineage>
        <taxon>Bacteria</taxon>
        <taxon>Pseudomonadati</taxon>
        <taxon>Spirochaetota</taxon>
        <taxon>Spirochaetia</taxon>
        <taxon>Spirochaetales</taxon>
        <taxon>Treponemataceae</taxon>
        <taxon>Treponema</taxon>
    </lineage>
</organism>
<feature type="region of interest" description="Disordered" evidence="2">
    <location>
        <begin position="489"/>
        <end position="529"/>
    </location>
</feature>
<feature type="compositionally biased region" description="Basic and acidic residues" evidence="2">
    <location>
        <begin position="507"/>
        <end position="517"/>
    </location>
</feature>
<feature type="compositionally biased region" description="Polar residues" evidence="2">
    <location>
        <begin position="518"/>
        <end position="529"/>
    </location>
</feature>
<proteinExistence type="predicted"/>
<keyword evidence="1" id="KW-0175">Coiled coil</keyword>
<evidence type="ECO:0008006" key="5">
    <source>
        <dbReference type="Google" id="ProtNLM"/>
    </source>
</evidence>
<sequence length="529" mass="59910">MILMKYMKEQNKWRTLVLILFLFSTLPFFGQEKKDDNWVLAATEFSIQDLPELYKEYAITVPKMVLLYLDTDMRRTVPMDEKKARSLLETGQKKLKLIKERAALIKEKDTLFLSVESKAAKKKQLKKLEKDIKKKEQEIERAKENIKIADARQFSKEDIKTVSLWKTGSDLFNTEKHTNLAEKLQEQKISALVSGTLKDIAGYLSVSVSITTGLANMPQYHFSDAGKYEDIQEIVKNLSEQMQMVIQNAKPVTVYFDIEPKTASVYIQDKKIEDFSKPIILYKGSYTVSASATGFISATQDVQIKDDTLYSLKIALKKMTAKTVTFYIPKGQADIFFDTKYFGLTPFDVQLYGDKNLLDISHNGVRTFVLVNSKKIKDIRGSVPITASLNKITTKDKIEKQRKVLYWSLGAFYIALPIDMILRGVLADKRNAYESGRLPQTDKNASSIKALSISSNVMQGVTICLGVNYFIQLIRYLVAADQSLPKEAIPTENVPVQRKKTSSALVEKSDLQTDAKQDLSQQPSGGKTQ</sequence>